<organism evidence="5 6">
    <name type="scientific">Sunxiuqinia dokdonensis</name>
    <dbReference type="NCBI Taxonomy" id="1409788"/>
    <lineage>
        <taxon>Bacteria</taxon>
        <taxon>Pseudomonadati</taxon>
        <taxon>Bacteroidota</taxon>
        <taxon>Bacteroidia</taxon>
        <taxon>Marinilabiliales</taxon>
        <taxon>Prolixibacteraceae</taxon>
        <taxon>Sunxiuqinia</taxon>
    </lineage>
</organism>
<keyword evidence="2" id="KW-0238">DNA-binding</keyword>
<reference evidence="6" key="1">
    <citation type="submission" date="2015-07" db="EMBL/GenBank/DDBJ databases">
        <title>Genome sequencing of Sunxiuqinia dokdonensis strain SK.</title>
        <authorList>
            <person name="Ahn S."/>
            <person name="Kim B.-C."/>
        </authorList>
    </citation>
    <scope>NUCLEOTIDE SEQUENCE [LARGE SCALE GENOMIC DNA]</scope>
    <source>
        <strain evidence="6">SK</strain>
    </source>
</reference>
<name>A0A0L8V2X5_9BACT</name>
<dbReference type="PANTHER" id="PTHR33154">
    <property type="entry name" value="TRANSCRIPTIONAL REGULATOR, ARSR FAMILY"/>
    <property type="match status" value="1"/>
</dbReference>
<dbReference type="PRINTS" id="PR00778">
    <property type="entry name" value="HTHARSR"/>
</dbReference>
<dbReference type="InterPro" id="IPR001845">
    <property type="entry name" value="HTH_ArsR_DNA-bd_dom"/>
</dbReference>
<gene>
    <name evidence="5" type="ORF">NC99_44260</name>
</gene>
<dbReference type="PANTHER" id="PTHR33154:SF15">
    <property type="entry name" value="REGULATORY PROTEIN ARSR"/>
    <property type="match status" value="1"/>
</dbReference>
<dbReference type="STRING" id="1409788.NC99_44260"/>
<evidence type="ECO:0000313" key="6">
    <source>
        <dbReference type="Proteomes" id="UP000036958"/>
    </source>
</evidence>
<evidence type="ECO:0000313" key="5">
    <source>
        <dbReference type="EMBL" id="KOH42754.1"/>
    </source>
</evidence>
<protein>
    <submittedName>
        <fullName evidence="5">ArsR family transcriptional regulator</fullName>
    </submittedName>
</protein>
<dbReference type="NCBIfam" id="NF033788">
    <property type="entry name" value="HTH_metalloreg"/>
    <property type="match status" value="1"/>
</dbReference>
<dbReference type="InterPro" id="IPR051081">
    <property type="entry name" value="HTH_MetalResp_TranReg"/>
</dbReference>
<dbReference type="RefSeq" id="WP_053188404.1">
    <property type="nucleotide sequence ID" value="NZ_LGIA01000213.1"/>
</dbReference>
<dbReference type="AlphaFoldDB" id="A0A0L8V2X5"/>
<dbReference type="InterPro" id="IPR036390">
    <property type="entry name" value="WH_DNA-bd_sf"/>
</dbReference>
<evidence type="ECO:0000256" key="3">
    <source>
        <dbReference type="ARBA" id="ARBA00023163"/>
    </source>
</evidence>
<evidence type="ECO:0000259" key="4">
    <source>
        <dbReference type="PROSITE" id="PS50987"/>
    </source>
</evidence>
<dbReference type="InterPro" id="IPR036388">
    <property type="entry name" value="WH-like_DNA-bd_sf"/>
</dbReference>
<keyword evidence="1" id="KW-0805">Transcription regulation</keyword>
<dbReference type="CDD" id="cd00090">
    <property type="entry name" value="HTH_ARSR"/>
    <property type="match status" value="1"/>
</dbReference>
<evidence type="ECO:0000256" key="2">
    <source>
        <dbReference type="ARBA" id="ARBA00023125"/>
    </source>
</evidence>
<keyword evidence="3" id="KW-0804">Transcription</keyword>
<dbReference type="EMBL" id="LGIA01000213">
    <property type="protein sequence ID" value="KOH42754.1"/>
    <property type="molecule type" value="Genomic_DNA"/>
</dbReference>
<dbReference type="Pfam" id="PF12840">
    <property type="entry name" value="HTH_20"/>
    <property type="match status" value="1"/>
</dbReference>
<dbReference type="SUPFAM" id="SSF46785">
    <property type="entry name" value="Winged helix' DNA-binding domain"/>
    <property type="match status" value="1"/>
</dbReference>
<dbReference type="Proteomes" id="UP000036958">
    <property type="component" value="Unassembled WGS sequence"/>
</dbReference>
<dbReference type="OrthoDB" id="9800049at2"/>
<sequence>MTKVNLFEKDLQETAAIFKALSHPARLAILKYLAETKVCISGDISDELPLSRTTVHQHLKELKKLKLIQGDIQGVKTNYCLNADTIGKLKESLNGFLSEIDCCTNSKC</sequence>
<feature type="domain" description="HTH arsR-type" evidence="4">
    <location>
        <begin position="6"/>
        <end position="101"/>
    </location>
</feature>
<evidence type="ECO:0000256" key="1">
    <source>
        <dbReference type="ARBA" id="ARBA00023015"/>
    </source>
</evidence>
<dbReference type="GO" id="GO:0003677">
    <property type="term" value="F:DNA binding"/>
    <property type="evidence" value="ECO:0007669"/>
    <property type="project" value="UniProtKB-KW"/>
</dbReference>
<dbReference type="GO" id="GO:0003700">
    <property type="term" value="F:DNA-binding transcription factor activity"/>
    <property type="evidence" value="ECO:0007669"/>
    <property type="project" value="InterPro"/>
</dbReference>
<dbReference type="SMART" id="SM00418">
    <property type="entry name" value="HTH_ARSR"/>
    <property type="match status" value="1"/>
</dbReference>
<accession>A0A0L8V2X5</accession>
<comment type="caution">
    <text evidence="5">The sequence shown here is derived from an EMBL/GenBank/DDBJ whole genome shotgun (WGS) entry which is preliminary data.</text>
</comment>
<proteinExistence type="predicted"/>
<dbReference type="Gene3D" id="1.10.10.10">
    <property type="entry name" value="Winged helix-like DNA-binding domain superfamily/Winged helix DNA-binding domain"/>
    <property type="match status" value="1"/>
</dbReference>
<dbReference type="PROSITE" id="PS50987">
    <property type="entry name" value="HTH_ARSR_2"/>
    <property type="match status" value="1"/>
</dbReference>
<dbReference type="InterPro" id="IPR011991">
    <property type="entry name" value="ArsR-like_HTH"/>
</dbReference>
<keyword evidence="6" id="KW-1185">Reference proteome</keyword>